<dbReference type="PIRSF" id="PIRSF002741">
    <property type="entry name" value="MppA"/>
    <property type="match status" value="1"/>
</dbReference>
<dbReference type="Gene3D" id="3.10.105.10">
    <property type="entry name" value="Dipeptide-binding Protein, Domain 3"/>
    <property type="match status" value="1"/>
</dbReference>
<gene>
    <name evidence="6" type="ORF">CDO52_04305</name>
</gene>
<dbReference type="Proteomes" id="UP000215005">
    <property type="component" value="Chromosome"/>
</dbReference>
<evidence type="ECO:0000256" key="4">
    <source>
        <dbReference type="SAM" id="SignalP"/>
    </source>
</evidence>
<feature type="signal peptide" evidence="4">
    <location>
        <begin position="1"/>
        <end position="22"/>
    </location>
</feature>
<reference evidence="6 7" key="1">
    <citation type="submission" date="2017-08" db="EMBL/GenBank/DDBJ databases">
        <title>The complete genome sequence of Nocardiopsis gilva YIM 90087.</title>
        <authorList>
            <person name="Yin M."/>
            <person name="Tang S."/>
        </authorList>
    </citation>
    <scope>NUCLEOTIDE SEQUENCE [LARGE SCALE GENOMIC DNA]</scope>
    <source>
        <strain evidence="6 7">YIM 90087</strain>
    </source>
</reference>
<keyword evidence="7" id="KW-1185">Reference proteome</keyword>
<protein>
    <recommendedName>
        <fullName evidence="5">Solute-binding protein family 5 domain-containing protein</fullName>
    </recommendedName>
</protein>
<feature type="domain" description="Solute-binding protein family 5" evidence="5">
    <location>
        <begin position="74"/>
        <end position="433"/>
    </location>
</feature>
<dbReference type="Gene3D" id="3.90.76.10">
    <property type="entry name" value="Dipeptide-binding Protein, Domain 1"/>
    <property type="match status" value="1"/>
</dbReference>
<evidence type="ECO:0000256" key="3">
    <source>
        <dbReference type="ARBA" id="ARBA00022729"/>
    </source>
</evidence>
<dbReference type="GO" id="GO:0042597">
    <property type="term" value="C:periplasmic space"/>
    <property type="evidence" value="ECO:0007669"/>
    <property type="project" value="UniProtKB-ARBA"/>
</dbReference>
<dbReference type="SUPFAM" id="SSF53850">
    <property type="entry name" value="Periplasmic binding protein-like II"/>
    <property type="match status" value="1"/>
</dbReference>
<dbReference type="RefSeq" id="WP_026126176.1">
    <property type="nucleotide sequence ID" value="NZ_ANBG01000348.1"/>
</dbReference>
<organism evidence="6 7">
    <name type="scientific">Nocardiopsis gilva YIM 90087</name>
    <dbReference type="NCBI Taxonomy" id="1235441"/>
    <lineage>
        <taxon>Bacteria</taxon>
        <taxon>Bacillati</taxon>
        <taxon>Actinomycetota</taxon>
        <taxon>Actinomycetes</taxon>
        <taxon>Streptosporangiales</taxon>
        <taxon>Nocardiopsidaceae</taxon>
        <taxon>Nocardiopsis</taxon>
    </lineage>
</organism>
<dbReference type="PROSITE" id="PS51257">
    <property type="entry name" value="PROKAR_LIPOPROTEIN"/>
    <property type="match status" value="1"/>
</dbReference>
<dbReference type="KEGG" id="ngv:CDO52_04305"/>
<dbReference type="InterPro" id="IPR000914">
    <property type="entry name" value="SBP_5_dom"/>
</dbReference>
<keyword evidence="3 4" id="KW-0732">Signal</keyword>
<evidence type="ECO:0000256" key="1">
    <source>
        <dbReference type="ARBA" id="ARBA00005695"/>
    </source>
</evidence>
<dbReference type="Pfam" id="PF00496">
    <property type="entry name" value="SBP_bac_5"/>
    <property type="match status" value="1"/>
</dbReference>
<evidence type="ECO:0000313" key="6">
    <source>
        <dbReference type="EMBL" id="ASU82108.1"/>
    </source>
</evidence>
<dbReference type="EMBL" id="CP022753">
    <property type="protein sequence ID" value="ASU82108.1"/>
    <property type="molecule type" value="Genomic_DNA"/>
</dbReference>
<dbReference type="InterPro" id="IPR039424">
    <property type="entry name" value="SBP_5"/>
</dbReference>
<dbReference type="GO" id="GO:0043190">
    <property type="term" value="C:ATP-binding cassette (ABC) transporter complex"/>
    <property type="evidence" value="ECO:0007669"/>
    <property type="project" value="InterPro"/>
</dbReference>
<dbReference type="InterPro" id="IPR030678">
    <property type="entry name" value="Peptide/Ni-bd"/>
</dbReference>
<dbReference type="AlphaFoldDB" id="A0A223S1W9"/>
<accession>A0A223S1W9</accession>
<feature type="chain" id="PRO_5011297963" description="Solute-binding protein family 5 domain-containing protein" evidence="4">
    <location>
        <begin position="23"/>
        <end position="526"/>
    </location>
</feature>
<dbReference type="GO" id="GO:0015833">
    <property type="term" value="P:peptide transport"/>
    <property type="evidence" value="ECO:0007669"/>
    <property type="project" value="TreeGrafter"/>
</dbReference>
<dbReference type="PANTHER" id="PTHR30290">
    <property type="entry name" value="PERIPLASMIC BINDING COMPONENT OF ABC TRANSPORTER"/>
    <property type="match status" value="1"/>
</dbReference>
<dbReference type="PANTHER" id="PTHR30290:SF9">
    <property type="entry name" value="OLIGOPEPTIDE-BINDING PROTEIN APPA"/>
    <property type="match status" value="1"/>
</dbReference>
<proteinExistence type="inferred from homology"/>
<name>A0A223S1W9_9ACTN</name>
<dbReference type="OrthoDB" id="9046151at2"/>
<evidence type="ECO:0000256" key="2">
    <source>
        <dbReference type="ARBA" id="ARBA00022448"/>
    </source>
</evidence>
<sequence length="526" mass="57739">MKRSRSLLAVGASVVLLTTACAGGGTQDGAGSDTLTYALGDEPDVLNPALVDEHLDPVTEMVFRGLTGHDADNKIVPALAESWKISDDERTYTFSLRDRVTWHDGEPFTADDVVFTIEGIRDGDFVTSNKFADVKDVTADDDHTVTIKLSEPAPALLDTLANGILPEHILAKTGIDDPDFNEHPIGTGPFKLDTWKHDEYATLSAFDDYYDGAPGLDGITISYVPDAATRLIKLKNGEVDAAYLEPQQAKEFDGDGGDGGDNGTEVKVWPTADYRAVMFNMTDDRFKDPAIRQAMNYAVDRDAIIKSVQHGYGSPATGPLDKSPFHADVADYTFDPKRVEKIMTDAGYEKNDDGIWAKDDKPVEFDLTTFAEDGLRASMIEVLATQLREQGFDVTAKPEPQDSVKWDKLETFLIGWGTPYDPDGALYGPFHSSESLAKGGSNYGSYANDDADKALEEGRSTSDEKTRKKAYTDFQKALVEDPPFVFVSYLEAVNAVPSNLEGLQERTLAHHGYGFFWNVEDWSFAK</sequence>
<dbReference type="Gene3D" id="3.40.190.10">
    <property type="entry name" value="Periplasmic binding protein-like II"/>
    <property type="match status" value="1"/>
</dbReference>
<keyword evidence="2" id="KW-0813">Transport</keyword>
<dbReference type="GO" id="GO:1904680">
    <property type="term" value="F:peptide transmembrane transporter activity"/>
    <property type="evidence" value="ECO:0007669"/>
    <property type="project" value="TreeGrafter"/>
</dbReference>
<comment type="similarity">
    <text evidence="1">Belongs to the bacterial solute-binding protein 5 family.</text>
</comment>
<evidence type="ECO:0000313" key="7">
    <source>
        <dbReference type="Proteomes" id="UP000215005"/>
    </source>
</evidence>
<evidence type="ECO:0000259" key="5">
    <source>
        <dbReference type="Pfam" id="PF00496"/>
    </source>
</evidence>